<reference evidence="1" key="1">
    <citation type="submission" date="2019-04" db="EMBL/GenBank/DDBJ databases">
        <title>Whole genome sequencing of oral phylogroup 2 treponemes.</title>
        <authorList>
            <person name="Chan Y."/>
            <person name="Zeng H.H."/>
            <person name="Yu X.L."/>
            <person name="Leung W.K."/>
            <person name="Watt R.M."/>
        </authorList>
    </citation>
    <scope>NUCLEOTIDE SEQUENCE</scope>
    <source>
        <strain evidence="1">OMZ 847</strain>
    </source>
</reference>
<sequence length="281" mass="31327">MDLTKSQNPDSMVLGSAKIELSTQGIEIDKIKKTWDFKDLEDLGLARGIKISFSSSKIDVKADNGTVPLKGQIDNKAKVEFVLLERYVPLLGKIMKGIVTVKIVPGTKKKETEVFTAEKDKFYEFKYANYDGSKPENIVIKQGTKTLTSNTDYIVEKNSADIWGYKFPAAGTLDVSKPVTIEYEVTRIKAYSLCKGSGGVVEPIALKLTNNRKSQDGRIIARTFAFPYGFYDGEDSITFKSKNDSDNVAEVPVSFEFSPHPDLVLDNEMESESLYKETPEN</sequence>
<organism evidence="1 2">
    <name type="scientific">Treponema putidum</name>
    <dbReference type="NCBI Taxonomy" id="221027"/>
    <lineage>
        <taxon>Bacteria</taxon>
        <taxon>Pseudomonadati</taxon>
        <taxon>Spirochaetota</taxon>
        <taxon>Spirochaetia</taxon>
        <taxon>Spirochaetales</taxon>
        <taxon>Treponemataceae</taxon>
        <taxon>Treponema</taxon>
    </lineage>
</organism>
<evidence type="ECO:0000313" key="2">
    <source>
        <dbReference type="Proteomes" id="UP001059401"/>
    </source>
</evidence>
<gene>
    <name evidence="1" type="ORF">E4N76_00095</name>
</gene>
<proteinExistence type="predicted"/>
<dbReference type="RefSeq" id="WP_002676544.1">
    <property type="nucleotide sequence ID" value="NZ_CP038802.1"/>
</dbReference>
<dbReference type="EMBL" id="CP038802">
    <property type="protein sequence ID" value="UTY27552.1"/>
    <property type="molecule type" value="Genomic_DNA"/>
</dbReference>
<name>A0ABY5HQ12_9SPIR</name>
<keyword evidence="2" id="KW-1185">Reference proteome</keyword>
<accession>A0ABY5HQ12</accession>
<dbReference type="Proteomes" id="UP001059401">
    <property type="component" value="Chromosome"/>
</dbReference>
<protein>
    <submittedName>
        <fullName evidence="1">Uncharacterized protein</fullName>
    </submittedName>
</protein>
<evidence type="ECO:0000313" key="1">
    <source>
        <dbReference type="EMBL" id="UTY27552.1"/>
    </source>
</evidence>